<dbReference type="Pfam" id="PF00903">
    <property type="entry name" value="Glyoxalase"/>
    <property type="match status" value="1"/>
</dbReference>
<proteinExistence type="predicted"/>
<feature type="domain" description="VOC" evidence="1">
    <location>
        <begin position="12"/>
        <end position="145"/>
    </location>
</feature>
<keyword evidence="3" id="KW-1185">Reference proteome</keyword>
<evidence type="ECO:0000259" key="1">
    <source>
        <dbReference type="PROSITE" id="PS51819"/>
    </source>
</evidence>
<dbReference type="RefSeq" id="WP_345412001.1">
    <property type="nucleotide sequence ID" value="NZ_BAABGT010000005.1"/>
</dbReference>
<dbReference type="EMBL" id="BAABGT010000005">
    <property type="protein sequence ID" value="GAA4536538.1"/>
    <property type="molecule type" value="Genomic_DNA"/>
</dbReference>
<evidence type="ECO:0000313" key="2">
    <source>
        <dbReference type="EMBL" id="GAA4536538.1"/>
    </source>
</evidence>
<dbReference type="SUPFAM" id="SSF54593">
    <property type="entry name" value="Glyoxalase/Bleomycin resistance protein/Dihydroxybiphenyl dioxygenase"/>
    <property type="match status" value="1"/>
</dbReference>
<dbReference type="Proteomes" id="UP001501598">
    <property type="component" value="Unassembled WGS sequence"/>
</dbReference>
<comment type="caution">
    <text evidence="2">The sequence shown here is derived from an EMBL/GenBank/DDBJ whole genome shotgun (WGS) entry which is preliminary data.</text>
</comment>
<dbReference type="CDD" id="cd06587">
    <property type="entry name" value="VOC"/>
    <property type="match status" value="1"/>
</dbReference>
<gene>
    <name evidence="2" type="ORF">GCM10023175_03620</name>
</gene>
<dbReference type="InterPro" id="IPR037523">
    <property type="entry name" value="VOC_core"/>
</dbReference>
<dbReference type="PROSITE" id="PS51819">
    <property type="entry name" value="VOC"/>
    <property type="match status" value="1"/>
</dbReference>
<evidence type="ECO:0000313" key="3">
    <source>
        <dbReference type="Proteomes" id="UP001501598"/>
    </source>
</evidence>
<dbReference type="InterPro" id="IPR004360">
    <property type="entry name" value="Glyas_Fos-R_dOase_dom"/>
</dbReference>
<protein>
    <recommendedName>
        <fullName evidence="1">VOC domain-containing protein</fullName>
    </recommendedName>
</protein>
<organism evidence="2 3">
    <name type="scientific">Pseudonocardia xishanensis</name>
    <dbReference type="NCBI Taxonomy" id="630995"/>
    <lineage>
        <taxon>Bacteria</taxon>
        <taxon>Bacillati</taxon>
        <taxon>Actinomycetota</taxon>
        <taxon>Actinomycetes</taxon>
        <taxon>Pseudonocardiales</taxon>
        <taxon>Pseudonocardiaceae</taxon>
        <taxon>Pseudonocardia</taxon>
    </lineage>
</organism>
<accession>A0ABP8REF9</accession>
<name>A0ABP8REF9_9PSEU</name>
<dbReference type="Gene3D" id="3.10.180.10">
    <property type="entry name" value="2,3-Dihydroxybiphenyl 1,2-Dioxygenase, domain 1"/>
    <property type="match status" value="1"/>
</dbReference>
<reference evidence="3" key="1">
    <citation type="journal article" date="2019" name="Int. J. Syst. Evol. Microbiol.">
        <title>The Global Catalogue of Microorganisms (GCM) 10K type strain sequencing project: providing services to taxonomists for standard genome sequencing and annotation.</title>
        <authorList>
            <consortium name="The Broad Institute Genomics Platform"/>
            <consortium name="The Broad Institute Genome Sequencing Center for Infectious Disease"/>
            <person name="Wu L."/>
            <person name="Ma J."/>
        </authorList>
    </citation>
    <scope>NUCLEOTIDE SEQUENCE [LARGE SCALE GENOMIC DNA]</scope>
    <source>
        <strain evidence="3">JCM 17906</strain>
    </source>
</reference>
<sequence>MSTSERAHVVRGVDHAAFPTFDPRATITFYRDVLGFPVVHATCALGWGPGDHPDFIHFFFDIGKGDRLAFFYYFGVEPYRDTAIPDLIHRARHLAIHVDSEEHLLEYRRRLDASDWQCELQVRHETVESIYVTDPNGYLMEITRPLRAITVEDDIDANVSVDALMDVAGENDPTLEKFFARKAKLIAERHAGEAELVTFA</sequence>
<dbReference type="InterPro" id="IPR029068">
    <property type="entry name" value="Glyas_Bleomycin-R_OHBP_Dase"/>
</dbReference>